<gene>
    <name evidence="2" type="ORF">LIZ65_09635</name>
</gene>
<dbReference type="InterPro" id="IPR016181">
    <property type="entry name" value="Acyl_CoA_acyltransferase"/>
</dbReference>
<evidence type="ECO:0000313" key="2">
    <source>
        <dbReference type="EMBL" id="MCB7387551.1"/>
    </source>
</evidence>
<keyword evidence="3" id="KW-1185">Reference proteome</keyword>
<dbReference type="Gene3D" id="3.40.630.30">
    <property type="match status" value="1"/>
</dbReference>
<dbReference type="InterPro" id="IPR000182">
    <property type="entry name" value="GNAT_dom"/>
</dbReference>
<dbReference type="RefSeq" id="WP_066737399.1">
    <property type="nucleotide sequence ID" value="NZ_JAJCIQ010000006.1"/>
</dbReference>
<dbReference type="GO" id="GO:0016746">
    <property type="term" value="F:acyltransferase activity"/>
    <property type="evidence" value="ECO:0007669"/>
    <property type="project" value="UniProtKB-KW"/>
</dbReference>
<dbReference type="Proteomes" id="UP001299546">
    <property type="component" value="Unassembled WGS sequence"/>
</dbReference>
<feature type="domain" description="N-acetyltransferase" evidence="1">
    <location>
        <begin position="3"/>
        <end position="167"/>
    </location>
</feature>
<dbReference type="EC" id="2.3.1.-" evidence="2"/>
<dbReference type="PROSITE" id="PS51186">
    <property type="entry name" value="GNAT"/>
    <property type="match status" value="1"/>
</dbReference>
<evidence type="ECO:0000313" key="3">
    <source>
        <dbReference type="Proteomes" id="UP001299546"/>
    </source>
</evidence>
<name>A0ABS8DGL2_9FIRM</name>
<dbReference type="Pfam" id="PF00583">
    <property type="entry name" value="Acetyltransf_1"/>
    <property type="match status" value="1"/>
</dbReference>
<protein>
    <submittedName>
        <fullName evidence="2">GNAT family N-acetyltransferase</fullName>
        <ecNumber evidence="2">2.3.1.-</ecNumber>
    </submittedName>
</protein>
<organism evidence="2 3">
    <name type="scientific">Bariatricus massiliensis</name>
    <dbReference type="NCBI Taxonomy" id="1745713"/>
    <lineage>
        <taxon>Bacteria</taxon>
        <taxon>Bacillati</taxon>
        <taxon>Bacillota</taxon>
        <taxon>Clostridia</taxon>
        <taxon>Lachnospirales</taxon>
        <taxon>Lachnospiraceae</taxon>
        <taxon>Bariatricus</taxon>
    </lineage>
</organism>
<keyword evidence="2" id="KW-0012">Acyltransferase</keyword>
<accession>A0ABS8DGL2</accession>
<dbReference type="CDD" id="cd04301">
    <property type="entry name" value="NAT_SF"/>
    <property type="match status" value="1"/>
</dbReference>
<proteinExistence type="predicted"/>
<reference evidence="2 3" key="1">
    <citation type="submission" date="2021-10" db="EMBL/GenBank/DDBJ databases">
        <title>Collection of gut derived symbiotic bacterial strains cultured from healthy donors.</title>
        <authorList>
            <person name="Lin H."/>
            <person name="Littmann E."/>
            <person name="Kohout C."/>
            <person name="Pamer E.G."/>
        </authorList>
    </citation>
    <scope>NUCLEOTIDE SEQUENCE [LARGE SCALE GENOMIC DNA]</scope>
    <source>
        <strain evidence="2 3">DFI.1.165</strain>
    </source>
</reference>
<comment type="caution">
    <text evidence="2">The sequence shown here is derived from an EMBL/GenBank/DDBJ whole genome shotgun (WGS) entry which is preliminary data.</text>
</comment>
<sequence length="167" mass="19274">MDIEISMVTREQKEILAHLLELYQYDFSEYDGMDVNPCGLYGYSYLEYYWTEKNRFAYFIKVDGRLAGFAMVCGHCYVSKKKDTLFMSEFFVMKKYRKQGVGKRAACEVLKLHPGRWELTIHPNNQGAHAFWKKVTDSAAAGEAKVVTGVRGVYEDRLATAYLFDIA</sequence>
<dbReference type="EMBL" id="JAJCIS010000005">
    <property type="protein sequence ID" value="MCB7387551.1"/>
    <property type="molecule type" value="Genomic_DNA"/>
</dbReference>
<evidence type="ECO:0000259" key="1">
    <source>
        <dbReference type="PROSITE" id="PS51186"/>
    </source>
</evidence>
<keyword evidence="2" id="KW-0808">Transferase</keyword>
<dbReference type="SUPFAM" id="SSF55729">
    <property type="entry name" value="Acyl-CoA N-acyltransferases (Nat)"/>
    <property type="match status" value="1"/>
</dbReference>